<dbReference type="EC" id="1.1.1.169" evidence="4"/>
<evidence type="ECO:0000313" key="8">
    <source>
        <dbReference type="Proteomes" id="UP000185434"/>
    </source>
</evidence>
<dbReference type="InterPro" id="IPR003710">
    <property type="entry name" value="ApbA"/>
</dbReference>
<dbReference type="InterPro" id="IPR008927">
    <property type="entry name" value="6-PGluconate_DH-like_C_sf"/>
</dbReference>
<dbReference type="Gene3D" id="3.40.50.720">
    <property type="entry name" value="NAD(P)-binding Rossmann-like Domain"/>
    <property type="match status" value="1"/>
</dbReference>
<organism evidence="7 8">
    <name type="scientific">Corynebacterium frankenforstense DSM 45800</name>
    <dbReference type="NCBI Taxonomy" id="1437875"/>
    <lineage>
        <taxon>Bacteria</taxon>
        <taxon>Bacillati</taxon>
        <taxon>Actinomycetota</taxon>
        <taxon>Actinomycetes</taxon>
        <taxon>Mycobacteriales</taxon>
        <taxon>Corynebacteriaceae</taxon>
        <taxon>Corynebacterium</taxon>
    </lineage>
</organism>
<dbReference type="InterPro" id="IPR013328">
    <property type="entry name" value="6PGD_dom2"/>
</dbReference>
<evidence type="ECO:0000256" key="3">
    <source>
        <dbReference type="ARBA" id="ARBA00023002"/>
    </source>
</evidence>
<dbReference type="InterPro" id="IPR013752">
    <property type="entry name" value="KPA_reductase"/>
</dbReference>
<dbReference type="Pfam" id="PF08546">
    <property type="entry name" value="ApbA_C"/>
    <property type="match status" value="1"/>
</dbReference>
<dbReference type="RefSeq" id="WP_075664250.1">
    <property type="nucleotide sequence ID" value="NZ_CP009247.1"/>
</dbReference>
<comment type="similarity">
    <text evidence="1 4">Belongs to the ketopantoate reductase family.</text>
</comment>
<protein>
    <recommendedName>
        <fullName evidence="4">2-dehydropantoate 2-reductase</fullName>
        <ecNumber evidence="4">1.1.1.169</ecNumber>
    </recommendedName>
    <alternativeName>
        <fullName evidence="4">Ketopantoate reductase</fullName>
    </alternativeName>
</protein>
<sequence length="298" mass="31548">MRIGIIGAGAVGGLFAARLAESGADVAVVARGETLERINGEGLTLIHGGGELTVQVPAAESFDELGDVDVAVLATKVLPGQEKFPGVPEGVPVALTQNSVEVPHLAADAFGAGHVWPGVVRGFMIHRGPGVVELADGPLNYHVGTFDGEPDERVDALARLLTDAGIPAKVYPDIWVDVWTKAMFVTPFGALGAAAERPLGYVRTELRDQYTALLEEAARVAWASGVDLPDDAVARQLGFADSLDAEATTSMQRDYLAGRVNELDSQAGAVRRLGERYKEPTPLFDQLQGILEARFGRD</sequence>
<evidence type="ECO:0000259" key="6">
    <source>
        <dbReference type="Pfam" id="PF08546"/>
    </source>
</evidence>
<dbReference type="InterPro" id="IPR051402">
    <property type="entry name" value="KPR-Related"/>
</dbReference>
<dbReference type="STRING" id="1437875.CFRA_08335"/>
<comment type="pathway">
    <text evidence="4">Cofactor biosynthesis; (R)-pantothenate biosynthesis; (R)-pantoate from 3-methyl-2-oxobutanoate: step 2/2.</text>
</comment>
<dbReference type="KEGG" id="cfk:CFRA_08335"/>
<dbReference type="Pfam" id="PF02558">
    <property type="entry name" value="ApbA"/>
    <property type="match status" value="1"/>
</dbReference>
<reference evidence="7 8" key="1">
    <citation type="submission" date="2014-08" db="EMBL/GenBank/DDBJ databases">
        <title>Complete genome sequence of Corynebacterium frankenforstense ST18(T) (=DSM 45800(T)), isolated from raw cow milk.</title>
        <authorList>
            <person name="Ruckert C."/>
            <person name="Albersmeier A."/>
            <person name="Winkler A."/>
            <person name="Lipski A."/>
            <person name="Kalinowski J."/>
        </authorList>
    </citation>
    <scope>NUCLEOTIDE SEQUENCE [LARGE SCALE GENOMIC DNA]</scope>
    <source>
        <strain evidence="7 8">ST18</strain>
    </source>
</reference>
<dbReference type="InterPro" id="IPR013332">
    <property type="entry name" value="KPR_N"/>
</dbReference>
<evidence type="ECO:0000256" key="2">
    <source>
        <dbReference type="ARBA" id="ARBA00022857"/>
    </source>
</evidence>
<dbReference type="NCBIfam" id="TIGR00745">
    <property type="entry name" value="apbA_panE"/>
    <property type="match status" value="1"/>
</dbReference>
<keyword evidence="2 4" id="KW-0521">NADP</keyword>
<comment type="catalytic activity">
    <reaction evidence="4">
        <text>(R)-pantoate + NADP(+) = 2-dehydropantoate + NADPH + H(+)</text>
        <dbReference type="Rhea" id="RHEA:16233"/>
        <dbReference type="ChEBI" id="CHEBI:11561"/>
        <dbReference type="ChEBI" id="CHEBI:15378"/>
        <dbReference type="ChEBI" id="CHEBI:15980"/>
        <dbReference type="ChEBI" id="CHEBI:57783"/>
        <dbReference type="ChEBI" id="CHEBI:58349"/>
        <dbReference type="EC" id="1.1.1.169"/>
    </reaction>
</comment>
<dbReference type="InterPro" id="IPR036291">
    <property type="entry name" value="NAD(P)-bd_dom_sf"/>
</dbReference>
<evidence type="ECO:0000259" key="5">
    <source>
        <dbReference type="Pfam" id="PF02558"/>
    </source>
</evidence>
<keyword evidence="8" id="KW-1185">Reference proteome</keyword>
<dbReference type="OrthoDB" id="9796561at2"/>
<name>A0A1L7CTT4_9CORY</name>
<feature type="domain" description="Ketopantoate reductase C-terminal" evidence="6">
    <location>
        <begin position="173"/>
        <end position="293"/>
    </location>
</feature>
<dbReference type="PANTHER" id="PTHR21708">
    <property type="entry name" value="PROBABLE 2-DEHYDROPANTOATE 2-REDUCTASE"/>
    <property type="match status" value="1"/>
</dbReference>
<gene>
    <name evidence="7" type="ORF">CFRA_08335</name>
</gene>
<keyword evidence="3 4" id="KW-0560">Oxidoreductase</keyword>
<keyword evidence="4" id="KW-0566">Pantothenate biosynthesis</keyword>
<accession>A0A1L7CTT4</accession>
<dbReference type="GO" id="GO:0005737">
    <property type="term" value="C:cytoplasm"/>
    <property type="evidence" value="ECO:0007669"/>
    <property type="project" value="TreeGrafter"/>
</dbReference>
<dbReference type="SUPFAM" id="SSF48179">
    <property type="entry name" value="6-phosphogluconate dehydrogenase C-terminal domain-like"/>
    <property type="match status" value="1"/>
</dbReference>
<evidence type="ECO:0000256" key="1">
    <source>
        <dbReference type="ARBA" id="ARBA00007870"/>
    </source>
</evidence>
<dbReference type="NCBIfam" id="NF005091">
    <property type="entry name" value="PRK06522.2-2"/>
    <property type="match status" value="1"/>
</dbReference>
<dbReference type="SUPFAM" id="SSF51735">
    <property type="entry name" value="NAD(P)-binding Rossmann-fold domains"/>
    <property type="match status" value="1"/>
</dbReference>
<dbReference type="EMBL" id="CP009247">
    <property type="protein sequence ID" value="APT89263.1"/>
    <property type="molecule type" value="Genomic_DNA"/>
</dbReference>
<dbReference type="GO" id="GO:0015940">
    <property type="term" value="P:pantothenate biosynthetic process"/>
    <property type="evidence" value="ECO:0007669"/>
    <property type="project" value="UniProtKB-UniPathway"/>
</dbReference>
<dbReference type="Gene3D" id="1.10.1040.10">
    <property type="entry name" value="N-(1-d-carboxylethyl)-l-norvaline Dehydrogenase, domain 2"/>
    <property type="match status" value="1"/>
</dbReference>
<feature type="domain" description="Ketopantoate reductase N-terminal" evidence="5">
    <location>
        <begin position="3"/>
        <end position="147"/>
    </location>
</feature>
<proteinExistence type="inferred from homology"/>
<dbReference type="UniPathway" id="UPA00028">
    <property type="reaction ID" value="UER00004"/>
</dbReference>
<dbReference type="AlphaFoldDB" id="A0A1L7CTT4"/>
<dbReference type="PANTHER" id="PTHR21708:SF26">
    <property type="entry name" value="2-DEHYDROPANTOATE 2-REDUCTASE"/>
    <property type="match status" value="1"/>
</dbReference>
<dbReference type="GO" id="GO:0008677">
    <property type="term" value="F:2-dehydropantoate 2-reductase activity"/>
    <property type="evidence" value="ECO:0007669"/>
    <property type="project" value="UniProtKB-EC"/>
</dbReference>
<dbReference type="Proteomes" id="UP000185434">
    <property type="component" value="Chromosome"/>
</dbReference>
<evidence type="ECO:0000313" key="7">
    <source>
        <dbReference type="EMBL" id="APT89263.1"/>
    </source>
</evidence>
<evidence type="ECO:0000256" key="4">
    <source>
        <dbReference type="RuleBase" id="RU362068"/>
    </source>
</evidence>
<comment type="function">
    <text evidence="4">Catalyzes the NADPH-dependent reduction of ketopantoate into pantoic acid.</text>
</comment>